<name>A0ABS7CJV4_9BACL</name>
<evidence type="ECO:0000313" key="2">
    <source>
        <dbReference type="Proteomes" id="UP001519887"/>
    </source>
</evidence>
<dbReference type="Proteomes" id="UP001519887">
    <property type="component" value="Unassembled WGS sequence"/>
</dbReference>
<dbReference type="EMBL" id="JAHZIK010002675">
    <property type="protein sequence ID" value="MBW7461082.1"/>
    <property type="molecule type" value="Genomic_DNA"/>
</dbReference>
<accession>A0ABS7CJV4</accession>
<protein>
    <submittedName>
        <fullName evidence="1">S-layer protein</fullName>
    </submittedName>
</protein>
<comment type="caution">
    <text evidence="1">The sequence shown here is derived from an EMBL/GenBank/DDBJ whole genome shotgun (WGS) entry which is preliminary data.</text>
</comment>
<sequence>IAIKSSDKPDVIGVNGQITPQAADTEVTLVLTVTRTSDGSMADTAELKVTVPAKSTIEPTASEVAAGITALTPPLKDVTLLTLPAVPEGFSVAIKDSDKPDVIGLSGQITPQAADTEVMLVLTVTRTSDGSTADMSGLKVTVPAMTAAEPTAANIAGAITILAAPEVDATLLTLPVVPEGYSLSIKSVDNPGVIGLGGQIAPPSADTEVTLVLTVTKTSDGSTADTAGLKVIV</sequence>
<gene>
    <name evidence="1" type="ORF">K0U00_44215</name>
</gene>
<proteinExistence type="predicted"/>
<feature type="non-terminal residue" evidence="1">
    <location>
        <position position="233"/>
    </location>
</feature>
<evidence type="ECO:0000313" key="1">
    <source>
        <dbReference type="EMBL" id="MBW7461082.1"/>
    </source>
</evidence>
<organism evidence="1 2">
    <name type="scientific">Paenibacillus sepulcri</name>
    <dbReference type="NCBI Taxonomy" id="359917"/>
    <lineage>
        <taxon>Bacteria</taxon>
        <taxon>Bacillati</taxon>
        <taxon>Bacillota</taxon>
        <taxon>Bacilli</taxon>
        <taxon>Bacillales</taxon>
        <taxon>Paenibacillaceae</taxon>
        <taxon>Paenibacillus</taxon>
    </lineage>
</organism>
<feature type="non-terminal residue" evidence="1">
    <location>
        <position position="1"/>
    </location>
</feature>
<keyword evidence="2" id="KW-1185">Reference proteome</keyword>
<reference evidence="1 2" key="1">
    <citation type="submission" date="2021-07" db="EMBL/GenBank/DDBJ databases">
        <title>Paenibacillus radiodurans sp. nov., isolated from the southeastern edge of Tengger Desert.</title>
        <authorList>
            <person name="Zhang G."/>
        </authorList>
    </citation>
    <scope>NUCLEOTIDE SEQUENCE [LARGE SCALE GENOMIC DNA]</scope>
    <source>
        <strain evidence="1 2">CCM 7311</strain>
    </source>
</reference>